<name>A0A1H7YLD0_9ACTN</name>
<organism evidence="1 2">
    <name type="scientific">Nonomuraea pusilla</name>
    <dbReference type="NCBI Taxonomy" id="46177"/>
    <lineage>
        <taxon>Bacteria</taxon>
        <taxon>Bacillati</taxon>
        <taxon>Actinomycetota</taxon>
        <taxon>Actinomycetes</taxon>
        <taxon>Streptosporangiales</taxon>
        <taxon>Streptosporangiaceae</taxon>
        <taxon>Nonomuraea</taxon>
    </lineage>
</organism>
<dbReference type="OrthoDB" id="9554465at2"/>
<gene>
    <name evidence="1" type="ORF">SAMN05660976_05266</name>
</gene>
<dbReference type="InterPro" id="IPR011047">
    <property type="entry name" value="Quinoprotein_ADH-like_sf"/>
</dbReference>
<accession>A0A1H7YLD0</accession>
<keyword evidence="2" id="KW-1185">Reference proteome</keyword>
<protein>
    <submittedName>
        <fullName evidence="1">Uncharacterized protein</fullName>
    </submittedName>
</protein>
<dbReference type="AlphaFoldDB" id="A0A1H7YLD0"/>
<proteinExistence type="predicted"/>
<dbReference type="SUPFAM" id="SSF82171">
    <property type="entry name" value="DPP6 N-terminal domain-like"/>
    <property type="match status" value="1"/>
</dbReference>
<dbReference type="Proteomes" id="UP000198953">
    <property type="component" value="Unassembled WGS sequence"/>
</dbReference>
<evidence type="ECO:0000313" key="2">
    <source>
        <dbReference type="Proteomes" id="UP000198953"/>
    </source>
</evidence>
<sequence length="615" mass="65709">MSSLRVPVPKTRDPFVNTPLLRIGPDRFWTSSWNATSGSTGVLVRADGSARTYRFPPPHAGFYSAAASGPDTLWLCGDLSRVVRLTLSTGRWEAFPTGADPGLVFQGMALDEESGKLLVVAFTGRTTDAVSFDTRTRRTVRVYRDVTPQHYLRASFPEDGGVRLAVETPETELLRWDPAGERLHRGGPAPEGAAERWRLLSERGPAALEGDPPAGTDGVRWFAGHGGLVYGARAGADHAEVVRWDLGGGAARALCRVPDADHFTLALTADGRRLVAVTRYGEFHRFDAATGRHELRTTLDTDAVGTVDCLVRLDDTTVLGTPFISQRFWTADLVSGRGTDMGRAAPGGGQITRTWHVGGKVYLAAYAGGELTEYDPSLPAGFPGNPRVVAAPPGAMRPVASTRYGSTLVYSATHRYGRLGCVLAWHDVRTGRSGHVDDPLPEQSVQSMHRVPGTAAILAGTARHADMSSRDPSAAPCRLVLLDAPGLAVRESVAMPHGADHVTVHGRLDATGWLCGIAGLPGGYRWFRADPAALAAPGRFLPLPDVITPEGLLPTGRPGLYVVRVEDRVELWDLAGPRRLRVLGTEPGVYRVAVQGGGVCLVTPGELVVLDGVLP</sequence>
<reference evidence="1 2" key="1">
    <citation type="submission" date="2016-10" db="EMBL/GenBank/DDBJ databases">
        <authorList>
            <person name="de Groot N.N."/>
        </authorList>
    </citation>
    <scope>NUCLEOTIDE SEQUENCE [LARGE SCALE GENOMIC DNA]</scope>
    <source>
        <strain evidence="1 2">DSM 43357</strain>
    </source>
</reference>
<dbReference type="EMBL" id="FOBF01000013">
    <property type="protein sequence ID" value="SEM46940.1"/>
    <property type="molecule type" value="Genomic_DNA"/>
</dbReference>
<dbReference type="SUPFAM" id="SSF50998">
    <property type="entry name" value="Quinoprotein alcohol dehydrogenase-like"/>
    <property type="match status" value="1"/>
</dbReference>
<evidence type="ECO:0000313" key="1">
    <source>
        <dbReference type="EMBL" id="SEM46940.1"/>
    </source>
</evidence>
<dbReference type="RefSeq" id="WP_091103391.1">
    <property type="nucleotide sequence ID" value="NZ_FOBF01000013.1"/>
</dbReference>